<accession>A0A919L2H5</accession>
<protein>
    <submittedName>
        <fullName evidence="2">Uncharacterized protein</fullName>
    </submittedName>
</protein>
<feature type="transmembrane region" description="Helical" evidence="1">
    <location>
        <begin position="24"/>
        <end position="57"/>
    </location>
</feature>
<dbReference type="Proteomes" id="UP000617734">
    <property type="component" value="Unassembled WGS sequence"/>
</dbReference>
<gene>
    <name evidence="2" type="ORF">GCM10018781_60530</name>
</gene>
<keyword evidence="1" id="KW-0812">Transmembrane</keyword>
<name>A0A919L2H5_9ACTN</name>
<dbReference type="RefSeq" id="WP_190214086.1">
    <property type="nucleotide sequence ID" value="NZ_BNBO01000046.1"/>
</dbReference>
<reference evidence="2" key="2">
    <citation type="submission" date="2020-09" db="EMBL/GenBank/DDBJ databases">
        <authorList>
            <person name="Sun Q."/>
            <person name="Ohkuma M."/>
        </authorList>
    </citation>
    <scope>NUCLEOTIDE SEQUENCE</scope>
    <source>
        <strain evidence="2">JCM 4646</strain>
    </source>
</reference>
<proteinExistence type="predicted"/>
<organism evidence="2 3">
    <name type="scientific">Kitasatospora indigofera</name>
    <dbReference type="NCBI Taxonomy" id="67307"/>
    <lineage>
        <taxon>Bacteria</taxon>
        <taxon>Bacillati</taxon>
        <taxon>Actinomycetota</taxon>
        <taxon>Actinomycetes</taxon>
        <taxon>Kitasatosporales</taxon>
        <taxon>Streptomycetaceae</taxon>
        <taxon>Kitasatospora</taxon>
    </lineage>
</organism>
<evidence type="ECO:0000313" key="3">
    <source>
        <dbReference type="Proteomes" id="UP000617734"/>
    </source>
</evidence>
<keyword evidence="1" id="KW-0472">Membrane</keyword>
<keyword evidence="1" id="KW-1133">Transmembrane helix</keyword>
<reference evidence="2" key="1">
    <citation type="journal article" date="2014" name="Int. J. Syst. Evol. Microbiol.">
        <title>Complete genome sequence of Corynebacterium casei LMG S-19264T (=DSM 44701T), isolated from a smear-ripened cheese.</title>
        <authorList>
            <consortium name="US DOE Joint Genome Institute (JGI-PGF)"/>
            <person name="Walter F."/>
            <person name="Albersmeier A."/>
            <person name="Kalinowski J."/>
            <person name="Ruckert C."/>
        </authorList>
    </citation>
    <scope>NUCLEOTIDE SEQUENCE</scope>
    <source>
        <strain evidence="2">JCM 4646</strain>
    </source>
</reference>
<dbReference type="GeneID" id="95356378"/>
<evidence type="ECO:0000313" key="2">
    <source>
        <dbReference type="EMBL" id="GHH80396.1"/>
    </source>
</evidence>
<comment type="caution">
    <text evidence="2">The sequence shown here is derived from an EMBL/GenBank/DDBJ whole genome shotgun (WGS) entry which is preliminary data.</text>
</comment>
<dbReference type="AlphaFoldDB" id="A0A919L2H5"/>
<evidence type="ECO:0000256" key="1">
    <source>
        <dbReference type="SAM" id="Phobius"/>
    </source>
</evidence>
<dbReference type="EMBL" id="BNBO01000046">
    <property type="protein sequence ID" value="GHH80396.1"/>
    <property type="molecule type" value="Genomic_DNA"/>
</dbReference>
<keyword evidence="3" id="KW-1185">Reference proteome</keyword>
<sequence>MRSVTARPASGPEREGRTLTNGEIVIVVVIMILAASLAVAGLPMFGILEFVGAVAFLACRTLERLRAPRPAEGL</sequence>